<dbReference type="InterPro" id="IPR026444">
    <property type="entry name" value="Secre_tail"/>
</dbReference>
<feature type="compositionally biased region" description="Acidic residues" evidence="1">
    <location>
        <begin position="627"/>
        <end position="650"/>
    </location>
</feature>
<dbReference type="Pfam" id="PF01345">
    <property type="entry name" value="DUF11"/>
    <property type="match status" value="12"/>
</dbReference>
<feature type="region of interest" description="Disordered" evidence="1">
    <location>
        <begin position="1273"/>
        <end position="1300"/>
    </location>
</feature>
<feature type="region of interest" description="Disordered" evidence="1">
    <location>
        <begin position="1403"/>
        <end position="1445"/>
    </location>
</feature>
<feature type="domain" description="DUF11" evidence="2">
    <location>
        <begin position="155"/>
        <end position="260"/>
    </location>
</feature>
<feature type="non-terminal residue" evidence="3">
    <location>
        <position position="1"/>
    </location>
</feature>
<dbReference type="Proteomes" id="UP000223913">
    <property type="component" value="Unassembled WGS sequence"/>
</dbReference>
<feature type="region of interest" description="Disordered" evidence="1">
    <location>
        <begin position="499"/>
        <end position="528"/>
    </location>
</feature>
<feature type="domain" description="DUF11" evidence="2">
    <location>
        <begin position="1037"/>
        <end position="1140"/>
    </location>
</feature>
<feature type="region of interest" description="Disordered" evidence="1">
    <location>
        <begin position="373"/>
        <end position="403"/>
    </location>
</feature>
<proteinExistence type="predicted"/>
<feature type="domain" description="DUF11" evidence="2">
    <location>
        <begin position="1308"/>
        <end position="1411"/>
    </location>
</feature>
<feature type="domain" description="DUF11" evidence="2">
    <location>
        <begin position="533"/>
        <end position="638"/>
    </location>
</feature>
<gene>
    <name evidence="3" type="ORF">CRP01_40725</name>
</gene>
<feature type="compositionally biased region" description="Acidic residues" evidence="1">
    <location>
        <begin position="1276"/>
        <end position="1298"/>
    </location>
</feature>
<feature type="compositionally biased region" description="Acidic residues" evidence="1">
    <location>
        <begin position="1005"/>
        <end position="1027"/>
    </location>
</feature>
<dbReference type="OrthoDB" id="9805017at2"/>
<feature type="domain" description="DUF11" evidence="2">
    <location>
        <begin position="1182"/>
        <end position="1287"/>
    </location>
</feature>
<dbReference type="InterPro" id="IPR051172">
    <property type="entry name" value="Chlamydia_OmcB"/>
</dbReference>
<dbReference type="NCBIfam" id="TIGR01451">
    <property type="entry name" value="B_ant_repeat"/>
    <property type="match status" value="12"/>
</dbReference>
<feature type="region of interest" description="Disordered" evidence="1">
    <location>
        <begin position="1132"/>
        <end position="1174"/>
    </location>
</feature>
<feature type="region of interest" description="Disordered" evidence="1">
    <location>
        <begin position="121"/>
        <end position="153"/>
    </location>
</feature>
<evidence type="ECO:0000313" key="3">
    <source>
        <dbReference type="EMBL" id="PHN00729.1"/>
    </source>
</evidence>
<feature type="compositionally biased region" description="Acidic residues" evidence="1">
    <location>
        <begin position="123"/>
        <end position="146"/>
    </location>
</feature>
<feature type="compositionally biased region" description="Acidic residues" evidence="1">
    <location>
        <begin position="1431"/>
        <end position="1445"/>
    </location>
</feature>
<feature type="domain" description="DUF11" evidence="2">
    <location>
        <begin position="281"/>
        <end position="386"/>
    </location>
</feature>
<dbReference type="Gene3D" id="2.60.40.3080">
    <property type="match status" value="3"/>
</dbReference>
<reference evidence="3 4" key="1">
    <citation type="submission" date="2017-10" db="EMBL/GenBank/DDBJ databases">
        <title>The draft genome sequence of Lewinella nigricans NBRC 102662.</title>
        <authorList>
            <person name="Wang K."/>
        </authorList>
    </citation>
    <scope>NUCLEOTIDE SEQUENCE [LARGE SCALE GENOMIC DNA]</scope>
    <source>
        <strain evidence="3 4">NBRC 102662</strain>
    </source>
</reference>
<dbReference type="EMBL" id="PDUD01000078">
    <property type="protein sequence ID" value="PHN00729.1"/>
    <property type="molecule type" value="Genomic_DNA"/>
</dbReference>
<feature type="compositionally biased region" description="Acidic residues" evidence="1">
    <location>
        <begin position="1160"/>
        <end position="1174"/>
    </location>
</feature>
<feature type="region of interest" description="Disordered" evidence="1">
    <location>
        <begin position="878"/>
        <end position="905"/>
    </location>
</feature>
<comment type="caution">
    <text evidence="3">The sequence shown here is derived from an EMBL/GenBank/DDBJ whole genome shotgun (WGS) entry which is preliminary data.</text>
</comment>
<feature type="domain" description="DUF11" evidence="2">
    <location>
        <begin position="785"/>
        <end position="890"/>
    </location>
</feature>
<feature type="compositionally biased region" description="Acidic residues" evidence="1">
    <location>
        <begin position="375"/>
        <end position="398"/>
    </location>
</feature>
<feature type="compositionally biased region" description="Acidic residues" evidence="1">
    <location>
        <begin position="501"/>
        <end position="524"/>
    </location>
</feature>
<feature type="domain" description="DUF11" evidence="2">
    <location>
        <begin position="659"/>
        <end position="764"/>
    </location>
</feature>
<evidence type="ECO:0000259" key="2">
    <source>
        <dbReference type="Pfam" id="PF01345"/>
    </source>
</evidence>
<feature type="domain" description="DUF11" evidence="2">
    <location>
        <begin position="29"/>
        <end position="134"/>
    </location>
</feature>
<feature type="region of interest" description="Disordered" evidence="1">
    <location>
        <begin position="750"/>
        <end position="777"/>
    </location>
</feature>
<protein>
    <recommendedName>
        <fullName evidence="2">DUF11 domain-containing protein</fullName>
    </recommendedName>
</protein>
<dbReference type="NCBIfam" id="TIGR04183">
    <property type="entry name" value="Por_Secre_tail"/>
    <property type="match status" value="1"/>
</dbReference>
<feature type="compositionally biased region" description="Acidic residues" evidence="1">
    <location>
        <begin position="8"/>
        <end position="20"/>
    </location>
</feature>
<feature type="region of interest" description="Disordered" evidence="1">
    <location>
        <begin position="3728"/>
        <end position="3768"/>
    </location>
</feature>
<feature type="region of interest" description="Disordered" evidence="1">
    <location>
        <begin position="1002"/>
        <end position="1031"/>
    </location>
</feature>
<sequence length="3847" mass="399662">VDSTPNNDDGDQSEDDEDNAETNPNPVIDLSLVKTVSDATPNVGDDVIFTISVTNDGPSVATGVTVTDNLPSGYSFVSSDGDYVGGLWTIGTIGIGETVTLNVTATVLVSGDYFNVAEVTTANEDDVDSTPNNDDGDQSEDDEDNAETNPNPVIDLSLVKTVSDATPNVGDDVIFTISVTNDGPSVATGVTVTDNPPSGYSFVSSDGDYVGGLWTIGTIGIGETVTLNITATVLASGDYFNVAEVTSANEDDVDSTPNNDDGDQSEDDEDNAVTNPNAVIDLSLTKVVDDATPNVGDDVIFTISVTNDGPSVATGVTVTDNLPSGYSFVSSDGDYVGGLWTIGTIGIGETVTLNITATVLASGDYFNVAEVTSANEDDVDSTPNNDDGDQSEDDEDNAETNPNPVIDLSLVKTVSDAIPNVGDDVIFTISVTNDGPSVATGVTVTDNLPSGYSFVSSDGDYVGGLWTIGTIGVGETVTLNITATVLASGDYFNVAEVTTANEDDVDSTPNNDDGDQSEDDEDNAETNPSAVIDLSLTKVVDDATPNVGDDVIFTISVTNDGPSVATGVTVTDNLPSGYSFVSSDGDYVGGLWTIGTIGVGETVTLNITATVLASGDYFNVAEVTSANEDDVDSTPNNDDGDQSEDDEDNAETNPSAVIDLSLTKVVDDATPNVGDDVIFTISVTNDGPSVATGVTVTDNLPSGYSFVSSDGDYVGGLWTIGTIGVGETVTLNITATVLASGDYFNVAEVTSANEDDVDSTPNNDDGDQSEDDEDNAVTNPSAVIDLSLTKVVSEATPNVGDDVIFTVSVTNDGPSVATGVTVTDNLPSGYSFVSSDGDYVGGLWTIGTIGVGETVTLNITATVLASGDYFNVAEVTTANEDDVDSTPNNDDGDQSEDDEDNAVTNPNAVIDLSLTKVVDDATPNVGDDVIFTISVTNDGPSVATGVTVTDNLPSGYSFVSSDGDYVGGLWTIGTIGVGETVTLNITATVLASGDYFNVAEVTSANEDDVDSTPNNDDGDQSEDDEDNAVTNPNAVIDLSLVKTVNDATPNVGDDVIFTISVTNDGPSVATGVAVTDNLPSGYSYVSSNGAYNDATGIWTVGTINAGQTVSLQITATVLADGDYVNLAEVSAANEPDVDSTPGNGADTDGDGDVGPIDNDGSQDADDEDDGDDAEVTPNAIIDLSLTKVVNDATPNVGDDVIFTINVTNDGPSVATGVSVTDNLPSGYSFVSSDGDYVGGLWTIGTIGVGETVTLNITATVLASGDYFNVAEVTSANEDDVDSTPNNDDGDQSEDDEDNAVTNPNAVIDLSLIKTVNDATPNVGDDVIFTISVTNDGPSVATGVAVTDNLPSGYSYVSSNGAYNDATGIWTVGTINAGQTVSLQITATVLADGDYVNLAEVSAANEPDVDSTPGNGADTDGDGDVGPIDNDGSQDADDEDDGDDAEVTPSAVIDLSLIKTVNDATPNVGDDVIFTISVTNDGPSVATGVAVTDNLPSGYSYVSSTGAYNDATGIWTIGTIGVGQTVNLQITATVLEAGDYVNLAEVTAANEPDVDSTPGNGADTDGDGNVGPIDNDGSQDADDEDDGDDAEVTPACEVEIVVVRTICDDNGTSSNPNDDTWTFEVNVNGLATSGSWSGTLAGQPVSGNYNEVITFGPFAISNGPVTMYIADTEDPNCSDVQVVTPPQTCSEVCEIVVTQPQTPYCDDNGTDFDPSDDVYYVVLEASGFNLDPTGWTATDNFGNNWEGNYDAEFTFGPYDFDDGAVTISFTDKGDGACQDAVTVNPPDERCSDACLIEAVVENIICDPNGTPYDNSDDQFVALVTVSGYNTGSFWRSNDPKTPNGQYDVVTILGPFPISGGDKVITFKDNADSGCSASVLLRAPDQGCSNECLIDAVVNNVVCDDQGTADPSDDTYSFDVTVLGQHNYGNCWNQKEFGYIKATGEYGVATTFGPYLISEGPKSLTFRDCTDDACTVKVTVDPPAACSDDICELDDPVVTDITCTNANDGTFTFDLLVSGTNTSGSWTATGGGVTFSGNYGEPTTSPAIAATGELITFSVVDGNDGSCSASVDVQSPDTETCATCELTAFVSNVSCTDANDGTYTFDILVTGTNTGGSWTATGDGISFSGNYGELTTSPALPADGSTVNLTITDSDDTGCTDSATFEAPSEETCATCELTAAVSNVSCTDANDGTYTFDILVTGTNTGGSWTATGDGISFSGNYGELTTSPALPADGSTVNLTITDSDDTGCTDSATFQAPSEETCATCELTAAVSNVSCTDANDGTYTFDILVTGTNTGGSWTATGDGISFSGNYGELTTSPALPADGSTVNLTITDSDDSGCTDSATFQAPSEETCATCELTAAVSNVSCTDANDGTYTFDILVTGTNTGGSWTATGDGISFSGNYGELTTSPALPADGSTVNLTITDSDDTGCTDSATFEAPSEETCATCELTAAVSNVSCTDANDGTYTFDILVTGTNTGGSWTATGDGISFSGNYGELTTSPALPADGSTVNLTITDSDDTGCTDSATFEAPAADECEVCDIVDAKVTDISCADSNDGTFTFDLLVTGTGTSSTWTATGGGVTFTGNYGEVTTSPTLPASGLTISFVVSDSEDSECKSYLALEAPTEEECSECRITDVDVSGIDCTDANNGTYTFDILVEGANTGSTWTAIGTGINFSGNYGELTTSPVLTANGQSVTLLIIDSDDPGCNQTVTFTAPSADECAVCEVTAEVSNITCAESGGQYFTFDLTVNGENTGGSWVATGGGVTFSGAYGETVTSPVLVSLGEELTFTITDKDDGSCATAVTVEIPDDCGACNLLVDIQSITCDPEGTMDDNDDDTFSFVLTLSNGVGTGWVSADGQYSGNYGEAVVISGIPISAEAISIQAIDNENSDCQAAIFVNAPAPCSVVCSLEVLPEDVEIMCTDNGTPDDISDDMFTYTIKATATDAGMSQGYMVLLESTGELLGMSLYGNSFSPTLPLMVADGSIEIRVVDMLDPDCYTIVTIDPSICTACAISADVSNISCHDNDTPNDLEDDVFYFDLTVSEVFGSAGWVTEDGTQSGAYGETITLGPFPISGGDVSLTITDQEDASCSTTITAAAPAPCSEAPCDITVNIESVDCDDQGTPDDASDDTYTATVTVLNSGLNTTWTSSTGASGTYGETVVLGPFPIADQEITITDSADGSCSAVFTVTPPLPVVECPDDVSGYEDETGEFQEFICTDADFLFNNPESLGLTGEPTVVSSCGLDFIDFTDEMIEGDDCDQLTILRTFTIHSLSGATTTCEQRINVRKPKFADLTLPAAQDFACDAEFATDENGNPHPDVTGYPYLSAAFGDHLLNSDYCNLSASYEDEASGGCEADRVITRTWTITDACLPGETLTHEQIITIEGTGTPVITCPEGMHDCPVVDGYMIFETQIFECAATVSVPMPDVDYDGVCGEATYELITEILNADGEVLFTLAEGDPRILEEMAAGEYAFRYTLTNDCGTEISESCLFKVVDRNDPVAICMGNFNVSVGGYGLARIRAEQFDNGSYDYCGDELTLEVRRKYTRDAETCEELETPVYSEWGPYIDLTCCDAGTNVLVELRVTDVNGNSNMCWLEILVEDKVQPYCTGLEDLFVNCDDLPVGFDAFDTEVMSELFGMPEVIDNCSAEAIELTPIVDLDECGGGTIIRRFNAVDRVGNLSFSEFEQLITIEACTDCNQEGLAGGEKTPEWEINFEDLRDNSGTPVIIERNKRHPLPGDDDPKDGELDTEEQSSPVARAPKLYQNYPNPFNKTTKIGFELPNSGQIDLMIMDGTGKVHKMISGEYPAGYNEVILQRGNLPTGVLYYIIKTDEYTVTRKMVIMR</sequence>
<feature type="compositionally biased region" description="Acidic residues" evidence="1">
    <location>
        <begin position="1576"/>
        <end position="1590"/>
    </location>
</feature>
<feature type="region of interest" description="Disordered" evidence="1">
    <location>
        <begin position="1548"/>
        <end position="1590"/>
    </location>
</feature>
<dbReference type="Gene3D" id="2.60.40.10">
    <property type="entry name" value="Immunoglobulins"/>
    <property type="match status" value="5"/>
</dbReference>
<feature type="compositionally biased region" description="Acidic residues" evidence="1">
    <location>
        <begin position="3742"/>
        <end position="3755"/>
    </location>
</feature>
<feature type="compositionally biased region" description="Acidic residues" evidence="1">
    <location>
        <begin position="249"/>
        <end position="271"/>
    </location>
</feature>
<feature type="compositionally biased region" description="Acidic residues" evidence="1">
    <location>
        <begin position="753"/>
        <end position="775"/>
    </location>
</feature>
<dbReference type="RefSeq" id="WP_143473759.1">
    <property type="nucleotide sequence ID" value="NZ_PDUD01000078.1"/>
</dbReference>
<dbReference type="InterPro" id="IPR013783">
    <property type="entry name" value="Ig-like_fold"/>
</dbReference>
<feature type="region of interest" description="Disordered" evidence="1">
    <location>
        <begin position="1"/>
        <end position="26"/>
    </location>
</feature>
<feature type="region of interest" description="Disordered" evidence="1">
    <location>
        <begin position="246"/>
        <end position="274"/>
    </location>
</feature>
<dbReference type="InterPro" id="IPR001434">
    <property type="entry name" value="OmcB-like_DUF11"/>
</dbReference>
<feature type="domain" description="DUF11" evidence="2">
    <location>
        <begin position="407"/>
        <end position="512"/>
    </location>
</feature>
<organism evidence="3 4">
    <name type="scientific">Flavilitoribacter nigricans (strain ATCC 23147 / DSM 23189 / NBRC 102662 / NCIMB 1420 / SS-2)</name>
    <name type="common">Lewinella nigricans</name>
    <dbReference type="NCBI Taxonomy" id="1122177"/>
    <lineage>
        <taxon>Bacteria</taxon>
        <taxon>Pseudomonadati</taxon>
        <taxon>Bacteroidota</taxon>
        <taxon>Saprospiria</taxon>
        <taxon>Saprospirales</taxon>
        <taxon>Lewinellaceae</taxon>
        <taxon>Flavilitoribacter</taxon>
    </lineage>
</organism>
<feature type="region of interest" description="Disordered" evidence="1">
    <location>
        <begin position="625"/>
        <end position="655"/>
    </location>
</feature>
<dbReference type="InterPro" id="IPR047589">
    <property type="entry name" value="DUF11_rpt"/>
</dbReference>
<evidence type="ECO:0000313" key="4">
    <source>
        <dbReference type="Proteomes" id="UP000223913"/>
    </source>
</evidence>
<feature type="compositionally biased region" description="Acidic residues" evidence="1">
    <location>
        <begin position="879"/>
        <end position="901"/>
    </location>
</feature>
<dbReference type="PANTHER" id="PTHR34819:SF3">
    <property type="entry name" value="CELL SURFACE PROTEIN"/>
    <property type="match status" value="1"/>
</dbReference>
<evidence type="ECO:0000256" key="1">
    <source>
        <dbReference type="SAM" id="MobiDB-lite"/>
    </source>
</evidence>
<dbReference type="PANTHER" id="PTHR34819">
    <property type="entry name" value="LARGE CYSTEINE-RICH PERIPLASMIC PROTEIN OMCB"/>
    <property type="match status" value="1"/>
</dbReference>
<keyword evidence="4" id="KW-1185">Reference proteome</keyword>
<feature type="domain" description="DUF11" evidence="2">
    <location>
        <begin position="911"/>
        <end position="1016"/>
    </location>
</feature>
<accession>A0A2D0MXV4</accession>
<feature type="domain" description="DUF11" evidence="2">
    <location>
        <begin position="1453"/>
        <end position="1556"/>
    </location>
</feature>
<name>A0A2D0MXV4_FLAN2</name>